<dbReference type="JaponicusDB" id="SJAG_03643">
    <property type="gene designation" value="aly2"/>
</dbReference>
<feature type="region of interest" description="Disordered" evidence="1">
    <location>
        <begin position="518"/>
        <end position="583"/>
    </location>
</feature>
<dbReference type="InterPro" id="IPR014756">
    <property type="entry name" value="Ig_E-set"/>
</dbReference>
<dbReference type="EMBL" id="KE651167">
    <property type="protein sequence ID" value="EEB08487.1"/>
    <property type="molecule type" value="Genomic_DNA"/>
</dbReference>
<feature type="compositionally biased region" description="Basic residues" evidence="1">
    <location>
        <begin position="625"/>
        <end position="636"/>
    </location>
</feature>
<dbReference type="RefSeq" id="XP_002174780.1">
    <property type="nucleotide sequence ID" value="XM_002174744.2"/>
</dbReference>
<dbReference type="OMA" id="FHILSCK"/>
<organism evidence="3 5">
    <name type="scientific">Schizosaccharomyces japonicus (strain yFS275 / FY16936)</name>
    <name type="common">Fission yeast</name>
    <dbReference type="NCBI Taxonomy" id="402676"/>
    <lineage>
        <taxon>Eukaryota</taxon>
        <taxon>Fungi</taxon>
        <taxon>Dikarya</taxon>
        <taxon>Ascomycota</taxon>
        <taxon>Taphrinomycotina</taxon>
        <taxon>Schizosaccharomycetes</taxon>
        <taxon>Schizosaccharomycetales</taxon>
        <taxon>Schizosaccharomycetaceae</taxon>
        <taxon>Schizosaccharomyces</taxon>
    </lineage>
</organism>
<dbReference type="SUPFAM" id="SSF81296">
    <property type="entry name" value="E set domains"/>
    <property type="match status" value="1"/>
</dbReference>
<dbReference type="InterPro" id="IPR011022">
    <property type="entry name" value="Arrestin_C-like"/>
</dbReference>
<dbReference type="PANTHER" id="PTHR11188:SF177">
    <property type="entry name" value="ARRESTIN-RELATED TRAFFICKING ADAPTER C2D10.04-RELATED"/>
    <property type="match status" value="1"/>
</dbReference>
<evidence type="ECO:0000313" key="3">
    <source>
        <dbReference type="EMBL" id="EEB08487.1"/>
    </source>
</evidence>
<feature type="compositionally biased region" description="Pro residues" evidence="1">
    <location>
        <begin position="564"/>
        <end position="583"/>
    </location>
</feature>
<dbReference type="STRING" id="402676.B6K4T0"/>
<dbReference type="InterPro" id="IPR014752">
    <property type="entry name" value="Arrestin-like_C"/>
</dbReference>
<feature type="compositionally biased region" description="Polar residues" evidence="1">
    <location>
        <begin position="522"/>
        <end position="549"/>
    </location>
</feature>
<evidence type="ECO:0000259" key="2">
    <source>
        <dbReference type="SMART" id="SM01017"/>
    </source>
</evidence>
<dbReference type="GO" id="GO:0030674">
    <property type="term" value="F:protein-macromolecule adaptor activity"/>
    <property type="evidence" value="ECO:0000318"/>
    <property type="project" value="GO_Central"/>
</dbReference>
<dbReference type="GO" id="GO:0005829">
    <property type="term" value="C:cytosol"/>
    <property type="evidence" value="ECO:0000318"/>
    <property type="project" value="GO_Central"/>
</dbReference>
<dbReference type="SMART" id="SM01017">
    <property type="entry name" value="Arrestin_C"/>
    <property type="match status" value="1"/>
</dbReference>
<dbReference type="Gene3D" id="2.60.40.640">
    <property type="match status" value="1"/>
</dbReference>
<dbReference type="GO" id="GO:0031625">
    <property type="term" value="F:ubiquitin protein ligase binding"/>
    <property type="evidence" value="ECO:0000318"/>
    <property type="project" value="GO_Central"/>
</dbReference>
<protein>
    <submittedName>
        <fullName evidence="3">Arrestin Aly1</fullName>
    </submittedName>
</protein>
<accession>B6K4T0</accession>
<dbReference type="InterPro" id="IPR011021">
    <property type="entry name" value="Arrestin-like_N"/>
</dbReference>
<dbReference type="AlphaFoldDB" id="B6K4T0"/>
<feature type="region of interest" description="Disordered" evidence="1">
    <location>
        <begin position="619"/>
        <end position="642"/>
    </location>
</feature>
<dbReference type="InterPro" id="IPR050357">
    <property type="entry name" value="Arrestin_domain-protein"/>
</dbReference>
<reference evidence="3 5" key="1">
    <citation type="journal article" date="2011" name="Science">
        <title>Comparative functional genomics of the fission yeasts.</title>
        <authorList>
            <person name="Rhind N."/>
            <person name="Chen Z."/>
            <person name="Yassour M."/>
            <person name="Thompson D.A."/>
            <person name="Haas B.J."/>
            <person name="Habib N."/>
            <person name="Wapinski I."/>
            <person name="Roy S."/>
            <person name="Lin M.F."/>
            <person name="Heiman D.I."/>
            <person name="Young S.K."/>
            <person name="Furuya K."/>
            <person name="Guo Y."/>
            <person name="Pidoux A."/>
            <person name="Chen H.M."/>
            <person name="Robbertse B."/>
            <person name="Goldberg J.M."/>
            <person name="Aoki K."/>
            <person name="Bayne E.H."/>
            <person name="Berlin A.M."/>
            <person name="Desjardins C.A."/>
            <person name="Dobbs E."/>
            <person name="Dukaj L."/>
            <person name="Fan L."/>
            <person name="FitzGerald M.G."/>
            <person name="French C."/>
            <person name="Gujja S."/>
            <person name="Hansen K."/>
            <person name="Keifenheim D."/>
            <person name="Levin J.Z."/>
            <person name="Mosher R.A."/>
            <person name="Mueller C.A."/>
            <person name="Pfiffner J."/>
            <person name="Priest M."/>
            <person name="Russ C."/>
            <person name="Smialowska A."/>
            <person name="Swoboda P."/>
            <person name="Sykes S.M."/>
            <person name="Vaughn M."/>
            <person name="Vengrova S."/>
            <person name="Yoder R."/>
            <person name="Zeng Q."/>
            <person name="Allshire R."/>
            <person name="Baulcombe D."/>
            <person name="Birren B.W."/>
            <person name="Brown W."/>
            <person name="Ekwall K."/>
            <person name="Kellis M."/>
            <person name="Leatherwood J."/>
            <person name="Levin H."/>
            <person name="Margalit H."/>
            <person name="Martienssen R."/>
            <person name="Nieduszynski C.A."/>
            <person name="Spatafora J.W."/>
            <person name="Friedman N."/>
            <person name="Dalgaard J.Z."/>
            <person name="Baumann P."/>
            <person name="Niki H."/>
            <person name="Regev A."/>
            <person name="Nusbaum C."/>
        </authorList>
    </citation>
    <scope>NUCLEOTIDE SEQUENCE [LARGE SCALE GENOMIC DNA]</scope>
    <source>
        <strain evidence="5">yFS275 / FY16936</strain>
    </source>
</reference>
<sequence length="642" mass="70778">MKGDLSLPAFGRIGKTISATLHHHDSNGSNHHHRYSSSAAAKVAGTAQTNVVATQRQQAHAVSSENAGTAGSMNGGITQKPPLTLSPSSANIFGNATVTSIIGNNVSSYVPPVIKKPLASSHGGGMSLSIALLEPVLYLSGFGLNECQIENPVILRGALVLRVAKPANIRNISLSFNGRSRTEWPEGIPPKGHDSFEDKVIISHTWNFYNPQMKDADAPQHGADIARLVGQQLPAPSASAASLRGYSVFAPGEYTYNFDLVIPNYFPESVEAKMGWVRYSLDASLERFGAFKSNLNGRCDVQLVRTPSPASLSASEPINISRDWDDRLHYEVQVPGKSFRLGETVPVSFRFVLLDKVRLYKIAVAIVETCEYWCRSRKYVRVDPKRRVQLTERSSKHTDSDNLFESADEGDGVSSAFFNFKVKLPNCLAKDKDKLTFDTTYKYIKIRHRLRALLVLSIVDPDNPNKRKFFEINIETPVRILSCRCVQNSTLLPAYGDLRENSQVVLPCPCRINASACDPSERTSYTTQSVLDSSSRAQPSTAGEQSRTTEPAARPTELFRVPSVNPPPFDNDVPPPHCDTPPPDYEELFNALSSISTYGCQTDHATDDTILNNHNYRHSEVAQPRTRRASLVRHSSRSIAQR</sequence>
<evidence type="ECO:0000313" key="4">
    <source>
        <dbReference type="JaponicusDB" id="SJAG_03643"/>
    </source>
</evidence>
<feature type="compositionally biased region" description="Polar residues" evidence="1">
    <location>
        <begin position="46"/>
        <end position="77"/>
    </location>
</feature>
<evidence type="ECO:0000313" key="5">
    <source>
        <dbReference type="Proteomes" id="UP000001744"/>
    </source>
</evidence>
<dbReference type="Proteomes" id="UP000001744">
    <property type="component" value="Unassembled WGS sequence"/>
</dbReference>
<dbReference type="eggNOG" id="KOG3780">
    <property type="taxonomic scope" value="Eukaryota"/>
</dbReference>
<dbReference type="Pfam" id="PF02752">
    <property type="entry name" value="Arrestin_C"/>
    <property type="match status" value="1"/>
</dbReference>
<keyword evidence="5" id="KW-1185">Reference proteome</keyword>
<dbReference type="PANTHER" id="PTHR11188">
    <property type="entry name" value="ARRESTIN DOMAIN CONTAINING PROTEIN"/>
    <property type="match status" value="1"/>
</dbReference>
<feature type="region of interest" description="Disordered" evidence="1">
    <location>
        <begin position="21"/>
        <end position="81"/>
    </location>
</feature>
<evidence type="ECO:0000256" key="1">
    <source>
        <dbReference type="SAM" id="MobiDB-lite"/>
    </source>
</evidence>
<dbReference type="GO" id="GO:0070086">
    <property type="term" value="P:ubiquitin-dependent endocytosis"/>
    <property type="evidence" value="ECO:0000318"/>
    <property type="project" value="GO_Central"/>
</dbReference>
<proteinExistence type="predicted"/>
<dbReference type="VEuPathDB" id="FungiDB:SJAG_03643"/>
<feature type="domain" description="Arrestin C-terminal-like" evidence="2">
    <location>
        <begin position="324"/>
        <end position="485"/>
    </location>
</feature>
<dbReference type="HOGENOM" id="CLU_008578_2_1_1"/>
<gene>
    <name evidence="4" type="primary">aly2</name>
    <name evidence="3" type="ORF">SJAG_03643</name>
</gene>
<dbReference type="OrthoDB" id="2238745at2759"/>
<dbReference type="GeneID" id="7051350"/>
<name>B6K4T0_SCHJY</name>
<dbReference type="Pfam" id="PF00339">
    <property type="entry name" value="Arrestin_N"/>
    <property type="match status" value="1"/>
</dbReference>
<dbReference type="GO" id="GO:0005737">
    <property type="term" value="C:cytoplasm"/>
    <property type="evidence" value="ECO:0000318"/>
    <property type="project" value="GO_Central"/>
</dbReference>